<evidence type="ECO:0000259" key="3">
    <source>
        <dbReference type="Pfam" id="PF05043"/>
    </source>
</evidence>
<feature type="domain" description="M protein trans-acting positive regulator (MGA) HTH" evidence="4">
    <location>
        <begin position="10"/>
        <end position="49"/>
    </location>
</feature>
<evidence type="ECO:0000256" key="1">
    <source>
        <dbReference type="ARBA" id="ARBA00023015"/>
    </source>
</evidence>
<sequence length="503" mass="59520">MRACLDSRLSRQLAILETLWDSEWMTSEELAERTGNSEKTIRTDIPIINKYIYPLSIETSFKLGIFLKKDVTIPKSYIYAAILNESSEYDLLEQIFFADNLKKIDLSEQLYTSESQITRWLSKINQSLENYELRIDNALQINGDEQKIRTFFSCFFLEKYGSPEKKFPYEQVQVIDRLIEDFLKENIAIVFANSKQHFSLSRLKFQLLISIERMKRKHEIQTEKLVNGFSFLMVEDNLCEEFKAIFGLELTSHVLQQLFQEYFYPFYPSRMKQGHEELSPLKIKNKIEEIIDELSKVYHVECDYRDKIVRDIYWTTFQICGPTYILHDKKKEFFEGILADSPDLAQFLHKKFQQIFSEVELFKQRKVDEMVHQAIFELMTSWASLRLGVRQSTITVTAALMLDTTYEHMKMVKEEIEFYFRHKIKIDIIDPYVKLDRANFSNYDCLLTDTYTSNTYPIPTIGISNYLNDDTISKLLDFVYLKREESKEVFAKSHLNSIGLLKE</sequence>
<protein>
    <recommendedName>
        <fullName evidence="7">Transcriptional antiterminator</fullName>
    </recommendedName>
</protein>
<accession>A0A179EPA5</accession>
<dbReference type="SUPFAM" id="SSF46785">
    <property type="entry name" value="Winged helix' DNA-binding domain"/>
    <property type="match status" value="1"/>
</dbReference>
<keyword evidence="2" id="KW-0804">Transcription</keyword>
<feature type="domain" description="Mga helix-turn-helix" evidence="3">
    <location>
        <begin position="77"/>
        <end position="156"/>
    </location>
</feature>
<dbReference type="InterPro" id="IPR036388">
    <property type="entry name" value="WH-like_DNA-bd_sf"/>
</dbReference>
<keyword evidence="6" id="KW-1185">Reference proteome</keyword>
<dbReference type="InterPro" id="IPR036390">
    <property type="entry name" value="WH_DNA-bd_sf"/>
</dbReference>
<dbReference type="Gene3D" id="1.10.10.10">
    <property type="entry name" value="Winged helix-like DNA-binding domain superfamily/Winged helix DNA-binding domain"/>
    <property type="match status" value="2"/>
</dbReference>
<dbReference type="PANTHER" id="PTHR30185:SF18">
    <property type="entry name" value="TRANSCRIPTIONAL REGULATOR MTLR"/>
    <property type="match status" value="1"/>
</dbReference>
<gene>
    <name evidence="5" type="ORF">A6E74_10750</name>
</gene>
<comment type="caution">
    <text evidence="5">The sequence shown here is derived from an EMBL/GenBank/DDBJ whole genome shotgun (WGS) entry which is preliminary data.</text>
</comment>
<dbReference type="InterPro" id="IPR013199">
    <property type="entry name" value="HTH_Mga_DNA-bd_dom"/>
</dbReference>
<dbReference type="Pfam" id="PF08280">
    <property type="entry name" value="HTH_Mga"/>
    <property type="match status" value="1"/>
</dbReference>
<evidence type="ECO:0000313" key="6">
    <source>
        <dbReference type="Proteomes" id="UP000078516"/>
    </source>
</evidence>
<reference evidence="5 6" key="1">
    <citation type="submission" date="2016-04" db="EMBL/GenBank/DDBJ databases">
        <title>Draft genome of an Enterococcus thailandicus strain isolated from bovine feces.</title>
        <authorList>
            <person name="Beukers A.G."/>
            <person name="Zaheer R."/>
            <person name="Goji N."/>
            <person name="Cook S.R."/>
            <person name="Amoako K."/>
            <person name="Chaves A.V."/>
            <person name="Ward M.P."/>
            <person name="Mcallister T.A."/>
        </authorList>
    </citation>
    <scope>NUCLEOTIDE SEQUENCE [LARGE SCALE GENOMIC DNA]</scope>
    <source>
        <strain evidence="5 6">F0711D 46</strain>
    </source>
</reference>
<dbReference type="InterPro" id="IPR050661">
    <property type="entry name" value="BglG_antiterminators"/>
</dbReference>
<evidence type="ECO:0008006" key="7">
    <source>
        <dbReference type="Google" id="ProtNLM"/>
    </source>
</evidence>
<evidence type="ECO:0000259" key="4">
    <source>
        <dbReference type="Pfam" id="PF08280"/>
    </source>
</evidence>
<dbReference type="Pfam" id="PF05043">
    <property type="entry name" value="Mga"/>
    <property type="match status" value="1"/>
</dbReference>
<evidence type="ECO:0000313" key="5">
    <source>
        <dbReference type="EMBL" id="OAQ55066.1"/>
    </source>
</evidence>
<dbReference type="InterPro" id="IPR007737">
    <property type="entry name" value="Mga_HTH"/>
</dbReference>
<dbReference type="RefSeq" id="WP_067485086.1">
    <property type="nucleotide sequence ID" value="NZ_LWMN01000016.1"/>
</dbReference>
<evidence type="ECO:0000256" key="2">
    <source>
        <dbReference type="ARBA" id="ARBA00023163"/>
    </source>
</evidence>
<dbReference type="PANTHER" id="PTHR30185">
    <property type="entry name" value="CRYPTIC BETA-GLUCOSIDE BGL OPERON ANTITERMINATOR"/>
    <property type="match status" value="1"/>
</dbReference>
<proteinExistence type="predicted"/>
<dbReference type="AlphaFoldDB" id="A0A179EPA5"/>
<name>A0A179EPA5_ENTTH</name>
<dbReference type="Proteomes" id="UP000078516">
    <property type="component" value="Unassembled WGS sequence"/>
</dbReference>
<dbReference type="EMBL" id="LWMN01000016">
    <property type="protein sequence ID" value="OAQ55066.1"/>
    <property type="molecule type" value="Genomic_DNA"/>
</dbReference>
<keyword evidence="1" id="KW-0805">Transcription regulation</keyword>
<organism evidence="5 6">
    <name type="scientific">Enterococcus thailandicus</name>
    <dbReference type="NCBI Taxonomy" id="417368"/>
    <lineage>
        <taxon>Bacteria</taxon>
        <taxon>Bacillati</taxon>
        <taxon>Bacillota</taxon>
        <taxon>Bacilli</taxon>
        <taxon>Lactobacillales</taxon>
        <taxon>Enterococcaceae</taxon>
        <taxon>Enterococcus</taxon>
    </lineage>
</organism>